<keyword evidence="2" id="KW-0813">Transport</keyword>
<protein>
    <submittedName>
        <fullName evidence="8">Exocyst complex component sec10</fullName>
    </submittedName>
</protein>
<comment type="similarity">
    <text evidence="1">Belongs to the SEC10 family.</text>
</comment>
<dbReference type="OrthoDB" id="125856at2759"/>
<proteinExistence type="inferred from homology"/>
<evidence type="ECO:0000256" key="1">
    <source>
        <dbReference type="ARBA" id="ARBA00006572"/>
    </source>
</evidence>
<evidence type="ECO:0000256" key="4">
    <source>
        <dbReference type="ARBA" id="ARBA00023054"/>
    </source>
</evidence>
<dbReference type="InterPro" id="IPR048627">
    <property type="entry name" value="Sec10_HB"/>
</dbReference>
<gene>
    <name evidence="8" type="primary">sec10</name>
    <name evidence="8" type="ORF">DBV05_g3531</name>
</gene>
<evidence type="ECO:0000256" key="5">
    <source>
        <dbReference type="SAM" id="MobiDB-lite"/>
    </source>
</evidence>
<evidence type="ECO:0000313" key="9">
    <source>
        <dbReference type="Proteomes" id="UP000325902"/>
    </source>
</evidence>
<reference evidence="8 9" key="1">
    <citation type="journal article" date="2019" name="Sci. Rep.">
        <title>A multi-omics analysis of the grapevine pathogen Lasiodiplodia theobromae reveals that temperature affects the expression of virulence- and pathogenicity-related genes.</title>
        <authorList>
            <person name="Felix C."/>
            <person name="Meneses R."/>
            <person name="Goncalves M.F.M."/>
            <person name="Tilleman L."/>
            <person name="Duarte A.S."/>
            <person name="Jorrin-Novo J.V."/>
            <person name="Van de Peer Y."/>
            <person name="Deforce D."/>
            <person name="Van Nieuwerburgh F."/>
            <person name="Esteves A.C."/>
            <person name="Alves A."/>
        </authorList>
    </citation>
    <scope>NUCLEOTIDE SEQUENCE [LARGE SCALE GENOMIC DNA]</scope>
    <source>
        <strain evidence="8 9">LA-SOL3</strain>
    </source>
</reference>
<sequence length="1047" mass="116591">MAVQTFAAPAPSFSRMPPPRSKKRPVQRLRQKLRDLHPRHELVRFVHKLKGLLHAVFVHAHATHDSSTDQKSASATPADAEPDARLALHHHRDSPLPPPRQTPPGYQSIRCVTPSEHEEGLHDDPPPGVPYQQYFPFRSYEDLRAAEEHRYHLREQQAIEELREARRRASSGLSYQRLSVTSNRTSRATSYRGPEFSLETFKNQDFIVKDFIETLSDAAVPASRRSGNPARQVAFDPKPLIRTFEHALARLGTLSEDLELQENELSGSVRRAEAQHGQKTESLGRKLEDAIEQFNRLDNSLNGGVSDDVDSESGGNVAVRIGERLEELDRQRQRAQDAKFLIQCWMEVSERGDLSSLEDVRRLGGGDGKVRCAHIARQLLRLSHRLDPEYGQVNVPRTNGVDGANGQNGAPAKKHNTREIIEKFLEMLEKDLLKQFDDFYRRQNFDGMRECAAALRDFNDGASVMGLFVNQHQFFIDRSQLVTEELAGDGETWDRLADPDAEPPGVEPSLQSLVDEVRLVVQEESFIIKKAFPYADEVLIRFLQRVFQQSIQARLEMVLDKANSISSLAFLRSLQAARSYIGSLVDDLKSHGLTEHPEPVTSQVAAMLDQQLEDLFIPYLLGSSYIEREKKNLEELYSSLLFKFTVYQSKRRKIATSYLGSLSQRGRELFASAKDAYMERLGSSDISTSQRSMMLQLAGIKEADSDKEIEVSEEDGQLSLPNAKRMLKWLAEGVGRSLELSGGNETPKDVQAMLGLLLSHVGEIYLETALDAAAELAASQENVKNNPPDISYLYSLRTAIGILHLLQMSINTVLLPLAAPSLITRREIEKTTNTTITNLENKISNILQKTIDVCLSWAAKLLQGQKKQDFRPRDEDLVSLGAETPTCLAVTRFLDKVANQATATLSQPALGLFLSELALGLRSQLLDHFRRFTVSLTGGLVVSKDATKYAELVRGWPTSGSSSSDASGGKRGSTDNNKQTASSNSGGFEKNGMDILVDVANLFVIGPEALRERLRGVNGGEREALKSFVRNREDASSIGVQTVLAGL</sequence>
<feature type="compositionally biased region" description="Low complexity" evidence="5">
    <location>
        <begin position="1"/>
        <end position="15"/>
    </location>
</feature>
<feature type="region of interest" description="Disordered" evidence="5">
    <location>
        <begin position="90"/>
        <end position="110"/>
    </location>
</feature>
<keyword evidence="9" id="KW-1185">Reference proteome</keyword>
<dbReference type="GO" id="GO:0006887">
    <property type="term" value="P:exocytosis"/>
    <property type="evidence" value="ECO:0007669"/>
    <property type="project" value="UniProtKB-KW"/>
</dbReference>
<dbReference type="Proteomes" id="UP000325902">
    <property type="component" value="Unassembled WGS sequence"/>
</dbReference>
<evidence type="ECO:0000256" key="3">
    <source>
        <dbReference type="ARBA" id="ARBA00022483"/>
    </source>
</evidence>
<feature type="region of interest" description="Disordered" evidence="5">
    <location>
        <begin position="1"/>
        <end position="28"/>
    </location>
</feature>
<dbReference type="GO" id="GO:0000145">
    <property type="term" value="C:exocyst"/>
    <property type="evidence" value="ECO:0007669"/>
    <property type="project" value="TreeGrafter"/>
</dbReference>
<dbReference type="InterPro" id="IPR009976">
    <property type="entry name" value="Sec10-like"/>
</dbReference>
<dbReference type="AlphaFoldDB" id="A0A5N5DLS2"/>
<dbReference type="GO" id="GO:0006893">
    <property type="term" value="P:Golgi to plasma membrane transport"/>
    <property type="evidence" value="ECO:0007669"/>
    <property type="project" value="TreeGrafter"/>
</dbReference>
<feature type="domain" description="Exocyst complex component Sec10 N-terminal" evidence="7">
    <location>
        <begin position="237"/>
        <end position="360"/>
    </location>
</feature>
<accession>A0A5N5DLS2</accession>
<name>A0A5N5DLS2_9PEZI</name>
<feature type="compositionally biased region" description="Polar residues" evidence="5">
    <location>
        <begin position="974"/>
        <end position="986"/>
    </location>
</feature>
<evidence type="ECO:0000259" key="6">
    <source>
        <dbReference type="Pfam" id="PF07393"/>
    </source>
</evidence>
<dbReference type="Pfam" id="PF07393">
    <property type="entry name" value="Sec10_HB"/>
    <property type="match status" value="1"/>
</dbReference>
<feature type="region of interest" description="Disordered" evidence="5">
    <location>
        <begin position="956"/>
        <end position="986"/>
    </location>
</feature>
<dbReference type="PANTHER" id="PTHR12100:SF0">
    <property type="entry name" value="EXOCYST COMPLEX COMPONENT 5"/>
    <property type="match status" value="1"/>
</dbReference>
<comment type="caution">
    <text evidence="8">The sequence shown here is derived from an EMBL/GenBank/DDBJ whole genome shotgun (WGS) entry which is preliminary data.</text>
</comment>
<dbReference type="InterPro" id="IPR048625">
    <property type="entry name" value="Sec10_N"/>
</dbReference>
<evidence type="ECO:0000256" key="2">
    <source>
        <dbReference type="ARBA" id="ARBA00022448"/>
    </source>
</evidence>
<keyword evidence="3" id="KW-0268">Exocytosis</keyword>
<dbReference type="Pfam" id="PF20667">
    <property type="entry name" value="Sec10_N"/>
    <property type="match status" value="1"/>
</dbReference>
<feature type="domain" description="Exocyst complex component Sec10-like alpha-helical bundle" evidence="6">
    <location>
        <begin position="371"/>
        <end position="1042"/>
    </location>
</feature>
<keyword evidence="4" id="KW-0175">Coiled coil</keyword>
<dbReference type="EMBL" id="VCHE01000015">
    <property type="protein sequence ID" value="KAB2577794.1"/>
    <property type="molecule type" value="Genomic_DNA"/>
</dbReference>
<evidence type="ECO:0000313" key="8">
    <source>
        <dbReference type="EMBL" id="KAB2577794.1"/>
    </source>
</evidence>
<evidence type="ECO:0000259" key="7">
    <source>
        <dbReference type="Pfam" id="PF20667"/>
    </source>
</evidence>
<dbReference type="PANTHER" id="PTHR12100">
    <property type="entry name" value="SEC10"/>
    <property type="match status" value="1"/>
</dbReference>
<organism evidence="8 9">
    <name type="scientific">Lasiodiplodia theobromae</name>
    <dbReference type="NCBI Taxonomy" id="45133"/>
    <lineage>
        <taxon>Eukaryota</taxon>
        <taxon>Fungi</taxon>
        <taxon>Dikarya</taxon>
        <taxon>Ascomycota</taxon>
        <taxon>Pezizomycotina</taxon>
        <taxon>Dothideomycetes</taxon>
        <taxon>Dothideomycetes incertae sedis</taxon>
        <taxon>Botryosphaeriales</taxon>
        <taxon>Botryosphaeriaceae</taxon>
        <taxon>Lasiodiplodia</taxon>
    </lineage>
</organism>